<feature type="compositionally biased region" description="Polar residues" evidence="1">
    <location>
        <begin position="69"/>
        <end position="78"/>
    </location>
</feature>
<comment type="caution">
    <text evidence="2">The sequence shown here is derived from an EMBL/GenBank/DDBJ whole genome shotgun (WGS) entry which is preliminary data.</text>
</comment>
<dbReference type="Proteomes" id="UP000682733">
    <property type="component" value="Unassembled WGS sequence"/>
</dbReference>
<dbReference type="AlphaFoldDB" id="A0A8S2XK88"/>
<organism evidence="2 3">
    <name type="scientific">Didymodactylos carnosus</name>
    <dbReference type="NCBI Taxonomy" id="1234261"/>
    <lineage>
        <taxon>Eukaryota</taxon>
        <taxon>Metazoa</taxon>
        <taxon>Spiralia</taxon>
        <taxon>Gnathifera</taxon>
        <taxon>Rotifera</taxon>
        <taxon>Eurotatoria</taxon>
        <taxon>Bdelloidea</taxon>
        <taxon>Philodinida</taxon>
        <taxon>Philodinidae</taxon>
        <taxon>Didymodactylos</taxon>
    </lineage>
</organism>
<feature type="compositionally biased region" description="Low complexity" evidence="1">
    <location>
        <begin position="84"/>
        <end position="106"/>
    </location>
</feature>
<feature type="non-terminal residue" evidence="2">
    <location>
        <position position="141"/>
    </location>
</feature>
<protein>
    <submittedName>
        <fullName evidence="2">Uncharacterized protein</fullName>
    </submittedName>
</protein>
<evidence type="ECO:0000313" key="2">
    <source>
        <dbReference type="EMBL" id="CAF4499102.1"/>
    </source>
</evidence>
<proteinExistence type="predicted"/>
<reference evidence="2" key="1">
    <citation type="submission" date="2021-02" db="EMBL/GenBank/DDBJ databases">
        <authorList>
            <person name="Nowell W R."/>
        </authorList>
    </citation>
    <scope>NUCLEOTIDE SEQUENCE</scope>
</reference>
<feature type="compositionally biased region" description="Basic and acidic residues" evidence="1">
    <location>
        <begin position="55"/>
        <end position="66"/>
    </location>
</feature>
<feature type="compositionally biased region" description="Polar residues" evidence="1">
    <location>
        <begin position="1"/>
        <end position="12"/>
    </location>
</feature>
<name>A0A8S2XK88_9BILA</name>
<evidence type="ECO:0000313" key="3">
    <source>
        <dbReference type="Proteomes" id="UP000682733"/>
    </source>
</evidence>
<feature type="region of interest" description="Disordered" evidence="1">
    <location>
        <begin position="1"/>
        <end position="31"/>
    </location>
</feature>
<dbReference type="EMBL" id="CAJOBA010094832">
    <property type="protein sequence ID" value="CAF4499102.1"/>
    <property type="molecule type" value="Genomic_DNA"/>
</dbReference>
<gene>
    <name evidence="2" type="ORF">TMI583_LOCUS47878</name>
</gene>
<feature type="region of interest" description="Disordered" evidence="1">
    <location>
        <begin position="55"/>
        <end position="116"/>
    </location>
</feature>
<accession>A0A8S2XK88</accession>
<evidence type="ECO:0000256" key="1">
    <source>
        <dbReference type="SAM" id="MobiDB-lite"/>
    </source>
</evidence>
<feature type="non-terminal residue" evidence="2">
    <location>
        <position position="1"/>
    </location>
</feature>
<sequence>ENRNTTPNSSPVPRSPIHESPPHLYLPDVESHRDLYHDADAMTVATQITIDSDETRTTVLNEKEAPDATNENNLNKSKTVVDVSSMLAQSPRSSSSSPFLPESHASQTNSSVFSRPEATRYYQTIINSAKEHAGNVSFLEE</sequence>